<feature type="compositionally biased region" description="Basic and acidic residues" evidence="7">
    <location>
        <begin position="21"/>
        <end position="30"/>
    </location>
</feature>
<feature type="region of interest" description="Disordered" evidence="7">
    <location>
        <begin position="1"/>
        <end position="30"/>
    </location>
</feature>
<dbReference type="Proteomes" id="UP000594262">
    <property type="component" value="Unplaced"/>
</dbReference>
<dbReference type="PANTHER" id="PTHR23183">
    <property type="entry name" value="NOP14"/>
    <property type="match status" value="1"/>
</dbReference>
<protein>
    <recommendedName>
        <fullName evidence="10">Nucleolar protein 14</fullName>
    </recommendedName>
</protein>
<dbReference type="AlphaFoldDB" id="A0A7M5WRD5"/>
<keyword evidence="5" id="KW-0539">Nucleus</keyword>
<evidence type="ECO:0000256" key="1">
    <source>
        <dbReference type="ARBA" id="ARBA00004604"/>
    </source>
</evidence>
<dbReference type="RefSeq" id="XP_066911191.1">
    <property type="nucleotide sequence ID" value="XM_067055090.1"/>
</dbReference>
<dbReference type="PANTHER" id="PTHR23183:SF0">
    <property type="entry name" value="NUCLEOLAR PROTEIN 14"/>
    <property type="match status" value="1"/>
</dbReference>
<evidence type="ECO:0000256" key="5">
    <source>
        <dbReference type="ARBA" id="ARBA00023242"/>
    </source>
</evidence>
<evidence type="ECO:0000256" key="4">
    <source>
        <dbReference type="ARBA" id="ARBA00022552"/>
    </source>
</evidence>
<evidence type="ECO:0000256" key="2">
    <source>
        <dbReference type="ARBA" id="ARBA00007466"/>
    </source>
</evidence>
<evidence type="ECO:0000256" key="3">
    <source>
        <dbReference type="ARBA" id="ARBA00022517"/>
    </source>
</evidence>
<evidence type="ECO:0000256" key="7">
    <source>
        <dbReference type="SAM" id="MobiDB-lite"/>
    </source>
</evidence>
<dbReference type="OrthoDB" id="441771at2759"/>
<dbReference type="Pfam" id="PF04147">
    <property type="entry name" value="Nop14"/>
    <property type="match status" value="1"/>
</dbReference>
<evidence type="ECO:0000313" key="8">
    <source>
        <dbReference type="EnsemblMetazoa" id="CLYHEMP005560.1"/>
    </source>
</evidence>
<name>A0A7M5WRD5_9CNID</name>
<dbReference type="GO" id="GO:0032040">
    <property type="term" value="C:small-subunit processome"/>
    <property type="evidence" value="ECO:0007669"/>
    <property type="project" value="InterPro"/>
</dbReference>
<feature type="region of interest" description="Disordered" evidence="7">
    <location>
        <begin position="328"/>
        <end position="411"/>
    </location>
</feature>
<dbReference type="GO" id="GO:0030692">
    <property type="term" value="C:Noc4p-Nop14p complex"/>
    <property type="evidence" value="ECO:0007669"/>
    <property type="project" value="TreeGrafter"/>
</dbReference>
<reference evidence="8" key="1">
    <citation type="submission" date="2021-01" db="UniProtKB">
        <authorList>
            <consortium name="EnsemblMetazoa"/>
        </authorList>
    </citation>
    <scope>IDENTIFICATION</scope>
</reference>
<dbReference type="EnsemblMetazoa" id="CLYHEMT005560.1">
    <property type="protein sequence ID" value="CLYHEMP005560.1"/>
    <property type="gene ID" value="CLYHEMG005560"/>
</dbReference>
<proteinExistence type="inferred from homology"/>
<dbReference type="InterPro" id="IPR007276">
    <property type="entry name" value="Nop14"/>
</dbReference>
<evidence type="ECO:0008006" key="10">
    <source>
        <dbReference type="Google" id="ProtNLM"/>
    </source>
</evidence>
<keyword evidence="4" id="KW-0698">rRNA processing</keyword>
<comment type="subcellular location">
    <subcellularLocation>
        <location evidence="1">Nucleus</location>
        <location evidence="1">Nucleolus</location>
    </subcellularLocation>
</comment>
<evidence type="ECO:0000313" key="9">
    <source>
        <dbReference type="Proteomes" id="UP000594262"/>
    </source>
</evidence>
<dbReference type="GO" id="GO:0030490">
    <property type="term" value="P:maturation of SSU-rRNA"/>
    <property type="evidence" value="ECO:0007669"/>
    <property type="project" value="TreeGrafter"/>
</dbReference>
<accession>A0A7M5WRD5</accession>
<dbReference type="GeneID" id="136798475"/>
<sequence>MAKKNKNLSSDVEARRKKKRSGGEVKRNPFEVRINRLKHDVIGQKVKTDKGMPGISRSKANEKRKKTLLKEYKQRFKNNAIIDRRFGEFDESLSIEDKMLKRFAMEKQSHHERSDIYRLHDDDEDDILTHMGQNLGDIDNFDDAGLQLTDNEDDNDASQNFGGFLSKKKKITDEEQDNMINQMSNKKMTKQEIMDEIVANSKKKKMERQQTQEKAFELTQKLDSELKDIMPLLAKQQVKQRDRIPADDYDRTVNELFFETKKAKATDRMKTEGEKAQEEKQLLEKLEKERRMRMLGITLDSDDDMTESADALITKKKNKSDDRLEVYFRDGKMVLPGKDEDGDSGTGGEEESESEEEEGDSTVESGEEDEGDSDHEDIFSDEDMQGSGDDSLADDEKSSKKKNKKKRKKSKEIEEAINELPYVFDAPNNLTAFLKIVGDRSEEDILTVCQRIKKCHHIKLDVKNITKMQTLFDVMLDYIEHLCNDPKPRLKLINNLTEFLTELFTDVQKHANKTMLSKIKNLFKKINQRVQRKGGQTRIFPSLSELTLLRLVCVLYPTSDLNHVITTPALVLIAMILAKGHFRDIKDVVSGLYLLQITYNYVKEAKRYLPEVIAFLSKLLFLAAPVNASIDKLSASVLNLRKEEKNLILVKTKMKKKPQAINLVECLSIKQDEVSSAMDSDRFKLSCVWNVLQMTKKFSKLYVDLSSYNEVFTPCLSLLERIPKEKFNKTTKALYDEVALLLKSQQDKPKIALTMQARKPKPLPLLEPQFDENYEVKPKRKAGDKAQNEAKKLKYKLKKETKGAIREIRKDAQFLAKEQLKEKQHKDNIRKQKVKDLQKQIDNERQEIKEMEKGR</sequence>
<feature type="compositionally biased region" description="Acidic residues" evidence="7">
    <location>
        <begin position="340"/>
        <end position="384"/>
    </location>
</feature>
<keyword evidence="9" id="KW-1185">Reference proteome</keyword>
<feature type="compositionally biased region" description="Basic residues" evidence="7">
    <location>
        <begin position="399"/>
        <end position="410"/>
    </location>
</feature>
<feature type="region of interest" description="Disordered" evidence="7">
    <location>
        <begin position="819"/>
        <end position="855"/>
    </location>
</feature>
<comment type="function">
    <text evidence="6">Involved in nucleolar processing of pre-18S ribosomal RNA. Has a role in the nuclear export of 40S pre-ribosomal subunit to the cytoplasm.</text>
</comment>
<organism evidence="8 9">
    <name type="scientific">Clytia hemisphaerica</name>
    <dbReference type="NCBI Taxonomy" id="252671"/>
    <lineage>
        <taxon>Eukaryota</taxon>
        <taxon>Metazoa</taxon>
        <taxon>Cnidaria</taxon>
        <taxon>Hydrozoa</taxon>
        <taxon>Hydroidolina</taxon>
        <taxon>Leptothecata</taxon>
        <taxon>Obeliida</taxon>
        <taxon>Clytiidae</taxon>
        <taxon>Clytia</taxon>
    </lineage>
</organism>
<comment type="similarity">
    <text evidence="2">Belongs to the NOP14 family.</text>
</comment>
<keyword evidence="3" id="KW-0690">Ribosome biogenesis</keyword>
<evidence type="ECO:0000256" key="6">
    <source>
        <dbReference type="ARBA" id="ARBA00024695"/>
    </source>
</evidence>